<evidence type="ECO:0000313" key="2">
    <source>
        <dbReference type="Proteomes" id="UP000679220"/>
    </source>
</evidence>
<dbReference type="Proteomes" id="UP000679220">
    <property type="component" value="Unassembled WGS sequence"/>
</dbReference>
<dbReference type="EMBL" id="JAGTAR010000002">
    <property type="protein sequence ID" value="MBR8534399.1"/>
    <property type="molecule type" value="Genomic_DNA"/>
</dbReference>
<organism evidence="1 2">
    <name type="scientific">Carboxylicivirga sediminis</name>
    <dbReference type="NCBI Taxonomy" id="2006564"/>
    <lineage>
        <taxon>Bacteria</taxon>
        <taxon>Pseudomonadati</taxon>
        <taxon>Bacteroidota</taxon>
        <taxon>Bacteroidia</taxon>
        <taxon>Marinilabiliales</taxon>
        <taxon>Marinilabiliaceae</taxon>
        <taxon>Carboxylicivirga</taxon>
    </lineage>
</organism>
<dbReference type="AlphaFoldDB" id="A0A941F0X1"/>
<dbReference type="RefSeq" id="WP_212188303.1">
    <property type="nucleotide sequence ID" value="NZ_JAGTAR010000002.1"/>
</dbReference>
<protein>
    <submittedName>
        <fullName evidence="1">Uncharacterized protein</fullName>
    </submittedName>
</protein>
<proteinExistence type="predicted"/>
<sequence>MDLLKNILKMALNVRETIRKHHMKLELLGFDQQREKVKFHSSLKMRKN</sequence>
<evidence type="ECO:0000313" key="1">
    <source>
        <dbReference type="EMBL" id="MBR8534399.1"/>
    </source>
</evidence>
<accession>A0A941F0X1</accession>
<reference evidence="1" key="1">
    <citation type="journal article" date="2018" name="Int. J. Syst. Evol. Microbiol.">
        <title>Carboxylicivirga sediminis sp. nov., isolated from coastal sediment.</title>
        <authorList>
            <person name="Wang F.Q."/>
            <person name="Ren L.H."/>
            <person name="Zou R.J."/>
            <person name="Sun Y.Z."/>
            <person name="Liu X.J."/>
            <person name="Jiang F."/>
            <person name="Liu L.J."/>
        </authorList>
    </citation>
    <scope>NUCLEOTIDE SEQUENCE</scope>
    <source>
        <strain evidence="1">JR1</strain>
    </source>
</reference>
<reference evidence="1" key="2">
    <citation type="submission" date="2021-04" db="EMBL/GenBank/DDBJ databases">
        <authorList>
            <person name="Zhang T."/>
            <person name="Zhang Y."/>
            <person name="Lu D."/>
            <person name="Zuo D."/>
            <person name="Du Z."/>
        </authorList>
    </citation>
    <scope>NUCLEOTIDE SEQUENCE</scope>
    <source>
        <strain evidence="1">JR1</strain>
    </source>
</reference>
<name>A0A941F0X1_9BACT</name>
<comment type="caution">
    <text evidence="1">The sequence shown here is derived from an EMBL/GenBank/DDBJ whole genome shotgun (WGS) entry which is preliminary data.</text>
</comment>
<keyword evidence="2" id="KW-1185">Reference proteome</keyword>
<gene>
    <name evidence="1" type="ORF">KDU71_02420</name>
</gene>